<organism evidence="1 2">
    <name type="scientific">Lihuaxuella thermophila</name>
    <dbReference type="NCBI Taxonomy" id="1173111"/>
    <lineage>
        <taxon>Bacteria</taxon>
        <taxon>Bacillati</taxon>
        <taxon>Bacillota</taxon>
        <taxon>Bacilli</taxon>
        <taxon>Bacillales</taxon>
        <taxon>Thermoactinomycetaceae</taxon>
        <taxon>Lihuaxuella</taxon>
    </lineage>
</organism>
<evidence type="ECO:0000313" key="2">
    <source>
        <dbReference type="Proteomes" id="UP000199695"/>
    </source>
</evidence>
<dbReference type="InterPro" id="IPR056084">
    <property type="entry name" value="DUF7667"/>
</dbReference>
<dbReference type="EMBL" id="FOCQ01000013">
    <property type="protein sequence ID" value="SEN53201.1"/>
    <property type="molecule type" value="Genomic_DNA"/>
</dbReference>
<name>A0A1H8HA46_9BACL</name>
<sequence length="114" mass="13874">MKPHLRRIAELWYKANHIAPLTESETREWSESHQANRLNKQPARAYEVVMGYLWDRAIKHELCQVEMNLLIWALDKNLDQYWQWRKLENCSLIAQQAGDKKWQRQIERLKEVFL</sequence>
<dbReference type="STRING" id="1173111.SAMN05444955_113116"/>
<protein>
    <submittedName>
        <fullName evidence="1">Uncharacterized protein</fullName>
    </submittedName>
</protein>
<dbReference type="AlphaFoldDB" id="A0A1H8HA46"/>
<dbReference type="Pfam" id="PF24704">
    <property type="entry name" value="DUF7667"/>
    <property type="match status" value="1"/>
</dbReference>
<reference evidence="1 2" key="1">
    <citation type="submission" date="2016-10" db="EMBL/GenBank/DDBJ databases">
        <authorList>
            <person name="de Groot N.N."/>
        </authorList>
    </citation>
    <scope>NUCLEOTIDE SEQUENCE [LARGE SCALE GENOMIC DNA]</scope>
    <source>
        <strain evidence="1 2">DSM 46701</strain>
    </source>
</reference>
<gene>
    <name evidence="1" type="ORF">SAMN05444955_113116</name>
</gene>
<dbReference type="RefSeq" id="WP_089970787.1">
    <property type="nucleotide sequence ID" value="NZ_FOCQ01000013.1"/>
</dbReference>
<keyword evidence="2" id="KW-1185">Reference proteome</keyword>
<dbReference type="Proteomes" id="UP000199695">
    <property type="component" value="Unassembled WGS sequence"/>
</dbReference>
<dbReference type="OrthoDB" id="2969567at2"/>
<evidence type="ECO:0000313" key="1">
    <source>
        <dbReference type="EMBL" id="SEN53201.1"/>
    </source>
</evidence>
<proteinExistence type="predicted"/>
<accession>A0A1H8HA46</accession>